<dbReference type="AlphaFoldDB" id="A0A1G2C5G3"/>
<dbReference type="STRING" id="1798644.A2122_01375"/>
<protein>
    <recommendedName>
        <fullName evidence="2">CBU-0592-like domain-containing protein</fullName>
    </recommendedName>
</protein>
<keyword evidence="1" id="KW-0812">Transmembrane</keyword>
<dbReference type="EMBL" id="MHKU01000034">
    <property type="protein sequence ID" value="OGY96381.1"/>
    <property type="molecule type" value="Genomic_DNA"/>
</dbReference>
<feature type="domain" description="CBU-0592-like" evidence="2">
    <location>
        <begin position="4"/>
        <end position="72"/>
    </location>
</feature>
<evidence type="ECO:0000256" key="1">
    <source>
        <dbReference type="SAM" id="Phobius"/>
    </source>
</evidence>
<accession>A0A1G2C5G3</accession>
<evidence type="ECO:0000313" key="3">
    <source>
        <dbReference type="EMBL" id="OGY96381.1"/>
    </source>
</evidence>
<reference evidence="3 4" key="1">
    <citation type="journal article" date="2016" name="Nat. Commun.">
        <title>Thousands of microbial genomes shed light on interconnected biogeochemical processes in an aquifer system.</title>
        <authorList>
            <person name="Anantharaman K."/>
            <person name="Brown C.T."/>
            <person name="Hug L.A."/>
            <person name="Sharon I."/>
            <person name="Castelle C.J."/>
            <person name="Probst A.J."/>
            <person name="Thomas B.C."/>
            <person name="Singh A."/>
            <person name="Wilkins M.J."/>
            <person name="Karaoz U."/>
            <person name="Brodie E.L."/>
            <person name="Williams K.H."/>
            <person name="Hubbard S.S."/>
            <person name="Banfield J.F."/>
        </authorList>
    </citation>
    <scope>NUCLEOTIDE SEQUENCE [LARGE SCALE GENOMIC DNA]</scope>
</reference>
<keyword evidence="1" id="KW-0472">Membrane</keyword>
<feature type="transmembrane region" description="Helical" evidence="1">
    <location>
        <begin position="6"/>
        <end position="25"/>
    </location>
</feature>
<dbReference type="Proteomes" id="UP000176648">
    <property type="component" value="Unassembled WGS sequence"/>
</dbReference>
<comment type="caution">
    <text evidence="3">The sequence shown here is derived from an EMBL/GenBank/DDBJ whole genome shotgun (WGS) entry which is preliminary data.</text>
</comment>
<dbReference type="Pfam" id="PF26604">
    <property type="entry name" value="CBU_0592"/>
    <property type="match status" value="1"/>
</dbReference>
<name>A0A1G2C5G3_9BACT</name>
<proteinExistence type="predicted"/>
<keyword evidence="1" id="KW-1133">Transmembrane helix</keyword>
<gene>
    <name evidence="3" type="ORF">A2122_01375</name>
</gene>
<organism evidence="3 4">
    <name type="scientific">Candidatus Liptonbacteria bacterium GWB1_49_6</name>
    <dbReference type="NCBI Taxonomy" id="1798644"/>
    <lineage>
        <taxon>Bacteria</taxon>
        <taxon>Candidatus Liptoniibacteriota</taxon>
    </lineage>
</organism>
<evidence type="ECO:0000313" key="4">
    <source>
        <dbReference type="Proteomes" id="UP000176648"/>
    </source>
</evidence>
<evidence type="ECO:0000259" key="2">
    <source>
        <dbReference type="Pfam" id="PF26604"/>
    </source>
</evidence>
<feature type="transmembrane region" description="Helical" evidence="1">
    <location>
        <begin position="55"/>
        <end position="71"/>
    </location>
</feature>
<dbReference type="InterPro" id="IPR058058">
    <property type="entry name" value="CBU_0592-like"/>
</dbReference>
<dbReference type="NCBIfam" id="NF047864">
    <property type="entry name" value="CBU_0592_membra"/>
    <property type="match status" value="1"/>
</dbReference>
<sequence>MNVVCGWFGAALILAAYFSVSFGLMTLGDGGFQAMNLFGALGLCVNAYAKKAWPVVALEVAWMLIALVSLIRQS</sequence>